<dbReference type="SMART" id="SM00248">
    <property type="entry name" value="ANK"/>
    <property type="match status" value="3"/>
</dbReference>
<dbReference type="Proteomes" id="UP000287033">
    <property type="component" value="Unassembled WGS sequence"/>
</dbReference>
<feature type="compositionally biased region" description="Low complexity" evidence="2">
    <location>
        <begin position="661"/>
        <end position="672"/>
    </location>
</feature>
<evidence type="ECO:0000256" key="2">
    <source>
        <dbReference type="SAM" id="MobiDB-lite"/>
    </source>
</evidence>
<reference evidence="4 5" key="1">
    <citation type="journal article" date="2018" name="Nat. Ecol. Evol.">
        <title>Shark genomes provide insights into elasmobranch evolution and the origin of vertebrates.</title>
        <authorList>
            <person name="Hara Y"/>
            <person name="Yamaguchi K"/>
            <person name="Onimaru K"/>
            <person name="Kadota M"/>
            <person name="Koyanagi M"/>
            <person name="Keeley SD"/>
            <person name="Tatsumi K"/>
            <person name="Tanaka K"/>
            <person name="Motone F"/>
            <person name="Kageyama Y"/>
            <person name="Nozu R"/>
            <person name="Adachi N"/>
            <person name="Nishimura O"/>
            <person name="Nakagawa R"/>
            <person name="Tanegashima C"/>
            <person name="Kiyatake I"/>
            <person name="Matsumoto R"/>
            <person name="Murakumo K"/>
            <person name="Nishida K"/>
            <person name="Terakita A"/>
            <person name="Kuratani S"/>
            <person name="Sato K"/>
            <person name="Hyodo S Kuraku.S."/>
        </authorList>
    </citation>
    <scope>NUCLEOTIDE SEQUENCE [LARGE SCALE GENOMIC DNA]</scope>
</reference>
<dbReference type="GO" id="GO:0000724">
    <property type="term" value="P:double-strand break repair via homologous recombination"/>
    <property type="evidence" value="ECO:0007669"/>
    <property type="project" value="TreeGrafter"/>
</dbReference>
<dbReference type="InterPro" id="IPR002110">
    <property type="entry name" value="Ankyrin_rpt"/>
</dbReference>
<feature type="compositionally biased region" description="Low complexity" evidence="2">
    <location>
        <begin position="1013"/>
        <end position="1025"/>
    </location>
</feature>
<sequence length="1463" mass="161563">MSRDLLARHLHWAIEEEDAVSLERWLKERADPNLVLPEGVAAVHLAAGKDTEGGIRCLKLLLQHGANPNVRSTDGLTPLHVAASWGCVKSLKLLLRSGADPTLQDQDRLRAQDLAEEQGNVKCCQILQEYYRDSLLENTEEEPPTYQYVSYRRLSSGFHFFADPIVFGITERHKVDALPGRNDELHPVHRPQRSATLSWSALNVSDPSAISEKPHSYSTEINPRSSRLGDDTSIWSESLRPQSLSGTVKPQGRGHRRCIAEDKGKDHIIATVEVTLDDCLLSSTHVGTDGKFEKLASHEHSSGTDSCEYHTSVGQELTLQDDESFFPMSAPQPPPALSHGLDTCIDDESFLPPSTSPLCPIGSNRLRSSTNPLPEGEHFLTEPLWSQHKEKQVFKNGDVSINTEWLSELDCTCTLQERPESSQSLSSTVLDLAKHTEFCDSEFLINPSRRKGIDITSPDHIFIFEHRHSTTQHELDKTTAVPLEDTFSRTMGTVGNECPPSANCAQHEGGDSKASISISSRGSSLYCSCESGSECSPSAFGSCERTCSTERVQADTESCLIQETRAGPNQEESVSGCTGDVTAVGIQMVHSRDLQTVPFKDSQFIGRMYKDSHLRRNGEGPKSHTPCVGRQCSDCGKGHLDTVTNTSNSDILQSSQAEPVNTSSNNNEEQTTVAQSSLKQSVNLHNENRLSLDVSSAKSANIQNHKWKQMELLMAEVPADHREDEDFPGLLMPSTKKSSSSIVSADEPDLGTSPSGSAPINSSMGNKTETSVTEGYSSVGDEKEDGDTALEKLLKGVKLGNETGLSLQFDGNGLSPFVTPRTKSRLANSASRSYNSSLFEQTIVTPRRIRRVRKQQAVCARSPLDSLSHGSAVSQGTEDEDGTCSFAHTWDGEEADFDTVPFVRCNDHEKGTVQPLAPWCSEPGNADFDTVPFPNPNCEKGPDRTPSPMDDANSNKQSTQIKSVMNGGNRIQAAPCPLNLECGGISQDVCVCPPSGQQVVTQPYIRADDVSQGRSRNSSQDNDSSGELRVLKEGHRVNGAAELSRAFPHPSSLCPLADDPEDEGSDCSLDGKVCESTRLEDMGLQQGTLGQRCSFSKWPATQRLSKIPNHNEEWQSPSGDLELQLSPGGRPVNGHEGEMVEYLYTDTEEGHTFIERRYPCTDVSAENLSTSGSEDTVIYDWRAYKGGGALCPEEKENEQPTLSPSLLLLSNSQIRRQLKDYGEDPGPVTDFTRKVYLHSLNKIRKEPLPRKPEQSASYSPELCQSLEMFIFPDCSQDELALVQQFEQPDQNRKWREGLLKSSFNYLLLDPRVTKNLPVRCHTLSSVECFRTFVSSIFYVGKGKRSRPYCHLYEALTYFKNSNQVSAKLKQILDIWENGLGVISLHCFQNVIPVEAYTREACMVDAMGLQMLTNKKRGDYYGVAATWTARRRRLLGVHMLRRALQIFLAEGERQLRPADIRTGQ</sequence>
<dbReference type="Pfam" id="PF22945">
    <property type="entry name" value="LEM-3_GIY-YIG"/>
    <property type="match status" value="1"/>
</dbReference>
<proteinExistence type="predicted"/>
<dbReference type="Pfam" id="PF03020">
    <property type="entry name" value="LEM"/>
    <property type="match status" value="1"/>
</dbReference>
<dbReference type="Gene3D" id="1.25.40.20">
    <property type="entry name" value="Ankyrin repeat-containing domain"/>
    <property type="match status" value="1"/>
</dbReference>
<dbReference type="STRING" id="137246.A0A401T3U5"/>
<evidence type="ECO:0000313" key="4">
    <source>
        <dbReference type="EMBL" id="GCC37284.1"/>
    </source>
</evidence>
<feature type="compositionally biased region" description="Polar residues" evidence="2">
    <location>
        <begin position="216"/>
        <end position="225"/>
    </location>
</feature>
<evidence type="ECO:0000313" key="5">
    <source>
        <dbReference type="Proteomes" id="UP000287033"/>
    </source>
</evidence>
<feature type="compositionally biased region" description="Low complexity" evidence="2">
    <location>
        <begin position="734"/>
        <end position="744"/>
    </location>
</feature>
<feature type="region of interest" description="Disordered" evidence="2">
    <location>
        <begin position="210"/>
        <end position="230"/>
    </location>
</feature>
<dbReference type="SUPFAM" id="SSF63451">
    <property type="entry name" value="LEM domain"/>
    <property type="match status" value="1"/>
</dbReference>
<dbReference type="InterPro" id="IPR034998">
    <property type="entry name" value="ANKLE1"/>
</dbReference>
<dbReference type="CDD" id="cd12934">
    <property type="entry name" value="LEM"/>
    <property type="match status" value="1"/>
</dbReference>
<dbReference type="PROSITE" id="PS50088">
    <property type="entry name" value="ANK_REPEAT"/>
    <property type="match status" value="2"/>
</dbReference>
<feature type="repeat" description="ANK" evidence="1">
    <location>
        <begin position="38"/>
        <end position="73"/>
    </location>
</feature>
<dbReference type="InterPro" id="IPR011015">
    <property type="entry name" value="LEM/LEM-like_dom_sf"/>
</dbReference>
<dbReference type="SMART" id="SM00540">
    <property type="entry name" value="LEM"/>
    <property type="match status" value="1"/>
</dbReference>
<evidence type="ECO:0000259" key="3">
    <source>
        <dbReference type="PROSITE" id="PS50954"/>
    </source>
</evidence>
<feature type="region of interest" description="Disordered" evidence="2">
    <location>
        <begin position="1003"/>
        <end position="1030"/>
    </location>
</feature>
<feature type="domain" description="LEM" evidence="3">
    <location>
        <begin position="1203"/>
        <end position="1247"/>
    </location>
</feature>
<dbReference type="SUPFAM" id="SSF48403">
    <property type="entry name" value="Ankyrin repeat"/>
    <property type="match status" value="1"/>
</dbReference>
<accession>A0A401T3U5</accession>
<name>A0A401T3U5_CHIPU</name>
<feature type="compositionally biased region" description="Polar residues" evidence="2">
    <location>
        <begin position="646"/>
        <end position="660"/>
    </location>
</feature>
<dbReference type="GO" id="GO:0004520">
    <property type="term" value="F:DNA endonuclease activity"/>
    <property type="evidence" value="ECO:0007669"/>
    <property type="project" value="TreeGrafter"/>
</dbReference>
<dbReference type="GO" id="GO:0005654">
    <property type="term" value="C:nucleoplasm"/>
    <property type="evidence" value="ECO:0007669"/>
    <property type="project" value="TreeGrafter"/>
</dbReference>
<dbReference type="PANTHER" id="PTHR46427:SF1">
    <property type="entry name" value="ANKYRIN REPEAT AND LEM DOMAIN-CONTAINING PROTEIN 1"/>
    <property type="match status" value="1"/>
</dbReference>
<dbReference type="GO" id="GO:0005737">
    <property type="term" value="C:cytoplasm"/>
    <property type="evidence" value="ECO:0007669"/>
    <property type="project" value="TreeGrafter"/>
</dbReference>
<feature type="compositionally biased region" description="Polar residues" evidence="2">
    <location>
        <begin position="752"/>
        <end position="776"/>
    </location>
</feature>
<gene>
    <name evidence="4" type="ORF">chiPu_0015787</name>
</gene>
<dbReference type="CDD" id="cd10454">
    <property type="entry name" value="GIY-YIG_COG3680_Meta"/>
    <property type="match status" value="1"/>
</dbReference>
<keyword evidence="1" id="KW-0040">ANK repeat</keyword>
<protein>
    <recommendedName>
        <fullName evidence="3">LEM domain-containing protein</fullName>
    </recommendedName>
</protein>
<dbReference type="PROSITE" id="PS50954">
    <property type="entry name" value="LEM"/>
    <property type="match status" value="1"/>
</dbReference>
<dbReference type="Gene3D" id="1.10.720.40">
    <property type="match status" value="1"/>
</dbReference>
<comment type="caution">
    <text evidence="4">The sequence shown here is derived from an EMBL/GenBank/DDBJ whole genome shotgun (WGS) entry which is preliminary data.</text>
</comment>
<dbReference type="OMA" id="YDWRAYK"/>
<feature type="region of interest" description="Disordered" evidence="2">
    <location>
        <begin position="1048"/>
        <end position="1067"/>
    </location>
</feature>
<dbReference type="PANTHER" id="PTHR46427">
    <property type="entry name" value="ANKYRIN REPEAT AND LEM DOMAIN-CONTAINING PROTEIN 1"/>
    <property type="match status" value="1"/>
</dbReference>
<dbReference type="InterPro" id="IPR003887">
    <property type="entry name" value="LEM_dom"/>
</dbReference>
<dbReference type="Pfam" id="PF12796">
    <property type="entry name" value="Ank_2"/>
    <property type="match status" value="1"/>
</dbReference>
<feature type="repeat" description="ANK" evidence="1">
    <location>
        <begin position="74"/>
        <end position="106"/>
    </location>
</feature>
<feature type="region of interest" description="Disordered" evidence="2">
    <location>
        <begin position="724"/>
        <end position="784"/>
    </location>
</feature>
<dbReference type="InterPro" id="IPR036770">
    <property type="entry name" value="Ankyrin_rpt-contain_sf"/>
</dbReference>
<dbReference type="EMBL" id="BEZZ01000972">
    <property type="protein sequence ID" value="GCC37284.1"/>
    <property type="molecule type" value="Genomic_DNA"/>
</dbReference>
<dbReference type="PROSITE" id="PS50297">
    <property type="entry name" value="ANK_REP_REGION"/>
    <property type="match status" value="2"/>
</dbReference>
<organism evidence="4 5">
    <name type="scientific">Chiloscyllium punctatum</name>
    <name type="common">Brownbanded bambooshark</name>
    <name type="synonym">Hemiscyllium punctatum</name>
    <dbReference type="NCBI Taxonomy" id="137246"/>
    <lineage>
        <taxon>Eukaryota</taxon>
        <taxon>Metazoa</taxon>
        <taxon>Chordata</taxon>
        <taxon>Craniata</taxon>
        <taxon>Vertebrata</taxon>
        <taxon>Chondrichthyes</taxon>
        <taxon>Elasmobranchii</taxon>
        <taxon>Galeomorphii</taxon>
        <taxon>Galeoidea</taxon>
        <taxon>Orectolobiformes</taxon>
        <taxon>Hemiscylliidae</taxon>
        <taxon>Chiloscyllium</taxon>
    </lineage>
</organism>
<dbReference type="OrthoDB" id="1601181at2759"/>
<feature type="region of interest" description="Disordered" evidence="2">
    <location>
        <begin position="646"/>
        <end position="678"/>
    </location>
</feature>
<keyword evidence="5" id="KW-1185">Reference proteome</keyword>
<dbReference type="GO" id="GO:0000712">
    <property type="term" value="P:resolution of meiotic recombination intermediates"/>
    <property type="evidence" value="ECO:0007669"/>
    <property type="project" value="TreeGrafter"/>
</dbReference>
<feature type="region of interest" description="Disordered" evidence="2">
    <location>
        <begin position="934"/>
        <end position="955"/>
    </location>
</feature>
<evidence type="ECO:0000256" key="1">
    <source>
        <dbReference type="PROSITE-ProRule" id="PRU00023"/>
    </source>
</evidence>